<evidence type="ECO:0000256" key="2">
    <source>
        <dbReference type="ARBA" id="ARBA00009130"/>
    </source>
</evidence>
<evidence type="ECO:0000259" key="8">
    <source>
        <dbReference type="Pfam" id="PF07992"/>
    </source>
</evidence>
<dbReference type="InterPro" id="IPR016156">
    <property type="entry name" value="FAD/NAD-linked_Rdtase_dimer_sf"/>
</dbReference>
<proteinExistence type="inferred from homology"/>
<evidence type="ECO:0000256" key="1">
    <source>
        <dbReference type="ARBA" id="ARBA00001974"/>
    </source>
</evidence>
<dbReference type="PANTHER" id="PTHR43429">
    <property type="entry name" value="PYRIDINE NUCLEOTIDE-DISULFIDE OXIDOREDUCTASE DOMAIN-CONTAINING"/>
    <property type="match status" value="1"/>
</dbReference>
<dbReference type="PRINTS" id="PR00368">
    <property type="entry name" value="FADPNR"/>
</dbReference>
<dbReference type="SUPFAM" id="SSF55424">
    <property type="entry name" value="FAD/NAD-linked reductases, dimerisation (C-terminal) domain"/>
    <property type="match status" value="1"/>
</dbReference>
<evidence type="ECO:0000313" key="9">
    <source>
        <dbReference type="EMBL" id="ASP28099.1"/>
    </source>
</evidence>
<keyword evidence="3" id="KW-0285">Flavoprotein</keyword>
<dbReference type="OrthoDB" id="9792592at2"/>
<evidence type="ECO:0000256" key="6">
    <source>
        <dbReference type="ARBA" id="ARBA00023284"/>
    </source>
</evidence>
<protein>
    <submittedName>
        <fullName evidence="9">NADH oxidase</fullName>
    </submittedName>
</protein>
<keyword evidence="4" id="KW-0274">FAD</keyword>
<dbReference type="NCBIfam" id="NF007123">
    <property type="entry name" value="PRK09564.1"/>
    <property type="match status" value="1"/>
</dbReference>
<accession>A0A222ENM1</accession>
<dbReference type="KEGG" id="scou:SCORR_v1c03250"/>
<dbReference type="Gene3D" id="3.50.50.60">
    <property type="entry name" value="FAD/NAD(P)-binding domain"/>
    <property type="match status" value="2"/>
</dbReference>
<sequence>MKIVILGGGATGMGVAAKIKRLKKDYEVLVLETGNYVSLGACGLPYFVGNEFEDKKMLFARTIEKFNESGIDVILNSKISNINFENKKMLVNSKEIVYDKLVLATGADAFIPKIKGLENIEYHKLTKYEDAEKLKELSNSNNIKNVLIVGAGFIGMELAENLINIGKNVSIVELENQISSRLYDFEISELIKNNLEDNNIKLYLGNSVKEFISKESKILARLNSEEIECDLVVIASGFKPNTESLINSELELSSNNAIIVDKFGKTNIKDVYAGGDCCVIENIITKKYCYSPLATVASKQAKVIANNICDIKSKFNGTIQSSIIKLFDKGVARAGVTENEAKLNNLNIKTVFIKDKDHTHYLKGQKDIYIKLIMNKDDNVIIGGQMYGDKDSILRFYCIATLIWNKTKITESIEQIDLPYSPPFSKTYDIIHIALSKLLV</sequence>
<dbReference type="InterPro" id="IPR023753">
    <property type="entry name" value="FAD/NAD-binding_dom"/>
</dbReference>
<feature type="domain" description="Pyridine nucleotide-disulphide oxidoreductase dimerisation" evidence="7">
    <location>
        <begin position="326"/>
        <end position="425"/>
    </location>
</feature>
<evidence type="ECO:0000256" key="3">
    <source>
        <dbReference type="ARBA" id="ARBA00022630"/>
    </source>
</evidence>
<dbReference type="Proteomes" id="UP000203229">
    <property type="component" value="Chromosome"/>
</dbReference>
<keyword evidence="10" id="KW-1185">Reference proteome</keyword>
<evidence type="ECO:0000313" key="10">
    <source>
        <dbReference type="Proteomes" id="UP000203229"/>
    </source>
</evidence>
<dbReference type="PRINTS" id="PR00411">
    <property type="entry name" value="PNDRDTASEI"/>
</dbReference>
<organism evidence="9 10">
    <name type="scientific">Spiroplasma corruscae</name>
    <dbReference type="NCBI Taxonomy" id="216934"/>
    <lineage>
        <taxon>Bacteria</taxon>
        <taxon>Bacillati</taxon>
        <taxon>Mycoplasmatota</taxon>
        <taxon>Mollicutes</taxon>
        <taxon>Entomoplasmatales</taxon>
        <taxon>Spiroplasmataceae</taxon>
        <taxon>Spiroplasma</taxon>
    </lineage>
</organism>
<dbReference type="Pfam" id="PF02852">
    <property type="entry name" value="Pyr_redox_dim"/>
    <property type="match status" value="1"/>
</dbReference>
<dbReference type="AlphaFoldDB" id="A0A222ENM1"/>
<dbReference type="SUPFAM" id="SSF51905">
    <property type="entry name" value="FAD/NAD(P)-binding domain"/>
    <property type="match status" value="1"/>
</dbReference>
<name>A0A222ENM1_9MOLU</name>
<evidence type="ECO:0000259" key="7">
    <source>
        <dbReference type="Pfam" id="PF02852"/>
    </source>
</evidence>
<dbReference type="InterPro" id="IPR050260">
    <property type="entry name" value="FAD-bd_OxRdtase"/>
</dbReference>
<comment type="cofactor">
    <cofactor evidence="1">
        <name>FAD</name>
        <dbReference type="ChEBI" id="CHEBI:57692"/>
    </cofactor>
</comment>
<dbReference type="RefSeq" id="WP_094048527.1">
    <property type="nucleotide sequence ID" value="NZ_CP022535.1"/>
</dbReference>
<gene>
    <name evidence="9" type="primary">nox</name>
    <name evidence="9" type="ORF">SCORR_v1c03250</name>
</gene>
<dbReference type="GO" id="GO:0016491">
    <property type="term" value="F:oxidoreductase activity"/>
    <property type="evidence" value="ECO:0007669"/>
    <property type="project" value="UniProtKB-KW"/>
</dbReference>
<evidence type="ECO:0000256" key="5">
    <source>
        <dbReference type="ARBA" id="ARBA00023002"/>
    </source>
</evidence>
<feature type="domain" description="FAD/NAD(P)-binding" evidence="8">
    <location>
        <begin position="1"/>
        <end position="301"/>
    </location>
</feature>
<dbReference type="EMBL" id="CP022535">
    <property type="protein sequence ID" value="ASP28099.1"/>
    <property type="molecule type" value="Genomic_DNA"/>
</dbReference>
<dbReference type="InterPro" id="IPR036188">
    <property type="entry name" value="FAD/NAD-bd_sf"/>
</dbReference>
<keyword evidence="6" id="KW-0676">Redox-active center</keyword>
<keyword evidence="5" id="KW-0560">Oxidoreductase</keyword>
<dbReference type="InterPro" id="IPR004099">
    <property type="entry name" value="Pyr_nucl-diS_OxRdtase_dimer"/>
</dbReference>
<dbReference type="PANTHER" id="PTHR43429:SF1">
    <property type="entry name" value="NAD(P)H SULFUR OXIDOREDUCTASE (COA-DEPENDENT)"/>
    <property type="match status" value="1"/>
</dbReference>
<reference evidence="9 10" key="1">
    <citation type="submission" date="2017-07" db="EMBL/GenBank/DDBJ databases">
        <title>Complete genome sequence of Spiroplasma corruscae EC-1 (DSM 19793).</title>
        <authorList>
            <person name="Tsai Y.-M."/>
            <person name="Lo W.-S."/>
            <person name="Kuo C.-H."/>
        </authorList>
    </citation>
    <scope>NUCLEOTIDE SEQUENCE [LARGE SCALE GENOMIC DNA]</scope>
    <source>
        <strain evidence="9 10">EC-1</strain>
    </source>
</reference>
<comment type="similarity">
    <text evidence="2">Belongs to the class-III pyridine nucleotide-disulfide oxidoreductase family.</text>
</comment>
<evidence type="ECO:0000256" key="4">
    <source>
        <dbReference type="ARBA" id="ARBA00022827"/>
    </source>
</evidence>
<dbReference type="Pfam" id="PF07992">
    <property type="entry name" value="Pyr_redox_2"/>
    <property type="match status" value="1"/>
</dbReference>